<evidence type="ECO:0000256" key="20">
    <source>
        <dbReference type="PIRSR" id="PIRSR000006-1"/>
    </source>
</evidence>
<sequence>MSDNTNKKDLENLETETTGHVWDGDLQEYNNPLPRWWLYAFYGTIIFAIGYWILFPTWPMGDGYTKGIYKVEIERPVVQQSGDALVNAEDADNAPMEKVKVHWTTRSRLVHELQSSPEALKRHEHFSELMEKTEAEIINDPNMIKFAQNAGKTLFADNCATCHGPQAEGVIGMYPNLNDDNWLWGGTLARIEETITKGRRGNMPAGKLTMTPNEIEDVAKYVLTLSNNYTPDEATSRGEELFFGKGACFTCHVDFTKDPRKAQGNPLLGAPNLTDQIWEIVDINSKNTPEEKVAAIIPQIRDGVDPATTHRVMPAWESRLTPEQIRALAVYVHQLGGGVVPAEASK</sequence>
<reference evidence="25" key="1">
    <citation type="submission" date="2018-05" db="EMBL/GenBank/DDBJ databases">
        <title>Ignatzschineria dubaiensis sp. nov., isolated from necrotic foot tissues of dromedaries (Camelus dromedarius) and associated maggots in Dubai, United Arab Emirates.</title>
        <authorList>
            <person name="Tsang C.C."/>
            <person name="Tang J.Y.M."/>
            <person name="Fong J.Y.H."/>
            <person name="Kinne J."/>
            <person name="Lee H.H."/>
            <person name="Joseph M."/>
            <person name="Jose S."/>
            <person name="Schuster R.K."/>
            <person name="Tang Y."/>
            <person name="Sivakumar S."/>
            <person name="Chen J.H.K."/>
            <person name="Teng J.L.L."/>
            <person name="Lau S.K.P."/>
            <person name="Wernery U."/>
            <person name="Woo P.C.Y."/>
        </authorList>
    </citation>
    <scope>NUCLEOTIDE SEQUENCE [LARGE SCALE GENOMIC DNA]</scope>
    <source>
        <strain evidence="25">KCTC 22644</strain>
    </source>
</reference>
<evidence type="ECO:0000256" key="21">
    <source>
        <dbReference type="PIRSR" id="PIRSR000006-2"/>
    </source>
</evidence>
<proteinExistence type="inferred from homology"/>
<comment type="subunit">
    <text evidence="19">Component of the cbb3-type cytochrome c oxidase.</text>
</comment>
<dbReference type="UniPathway" id="UPA00705"/>
<dbReference type="PANTHER" id="PTHR33751:SF1">
    <property type="entry name" value="CBB3-TYPE CYTOCHROME C OXIDASE SUBUNIT FIXP"/>
    <property type="match status" value="1"/>
</dbReference>
<evidence type="ECO:0000256" key="16">
    <source>
        <dbReference type="ARBA" id="ARBA00023004"/>
    </source>
</evidence>
<dbReference type="Pfam" id="PF13442">
    <property type="entry name" value="Cytochrome_CBB3"/>
    <property type="match status" value="2"/>
</dbReference>
<feature type="binding site" description="covalent" evidence="21">
    <location>
        <position position="162"/>
    </location>
    <ligand>
        <name>heme c</name>
        <dbReference type="ChEBI" id="CHEBI:61717"/>
        <label>1</label>
    </ligand>
</feature>
<feature type="domain" description="Cytochrome c" evidence="23">
    <location>
        <begin position="233"/>
        <end position="336"/>
    </location>
</feature>
<evidence type="ECO:0000256" key="22">
    <source>
        <dbReference type="SAM" id="Phobius"/>
    </source>
</evidence>
<evidence type="ECO:0000256" key="11">
    <source>
        <dbReference type="ARBA" id="ARBA00022737"/>
    </source>
</evidence>
<keyword evidence="13 19" id="KW-0249">Electron transport</keyword>
<keyword evidence="15 19" id="KW-0560">Oxidoreductase</keyword>
<keyword evidence="8 19" id="KW-0679">Respiratory chain</keyword>
<dbReference type="InterPro" id="IPR009056">
    <property type="entry name" value="Cyt_c-like_dom"/>
</dbReference>
<accession>A0A2U2ADH6</accession>
<comment type="caution">
    <text evidence="24">The sequence shown here is derived from an EMBL/GenBank/DDBJ whole genome shotgun (WGS) entry which is preliminary data.</text>
</comment>
<comment type="cofactor">
    <cofactor evidence="19 21">
        <name>heme c</name>
        <dbReference type="ChEBI" id="CHEBI:61717"/>
    </cofactor>
    <text evidence="19 21">Binds 2 heme C groups per subunit.</text>
</comment>
<dbReference type="InterPro" id="IPR004678">
    <property type="entry name" value="Cyt_c_oxidase_cbb3_su3"/>
</dbReference>
<dbReference type="PROSITE" id="PS51007">
    <property type="entry name" value="CYTC"/>
    <property type="match status" value="2"/>
</dbReference>
<keyword evidence="4 19" id="KW-0813">Transport</keyword>
<evidence type="ECO:0000256" key="1">
    <source>
        <dbReference type="ARBA" id="ARBA00004533"/>
    </source>
</evidence>
<dbReference type="GO" id="GO:1902600">
    <property type="term" value="P:proton transmembrane transport"/>
    <property type="evidence" value="ECO:0007669"/>
    <property type="project" value="UniProtKB-KW"/>
</dbReference>
<evidence type="ECO:0000256" key="13">
    <source>
        <dbReference type="ARBA" id="ARBA00022982"/>
    </source>
</evidence>
<keyword evidence="18 19" id="KW-0472">Membrane</keyword>
<keyword evidence="11" id="KW-0677">Repeat</keyword>
<dbReference type="Pfam" id="PF14715">
    <property type="entry name" value="FixP_N"/>
    <property type="match status" value="1"/>
</dbReference>
<feature type="binding site" description="covalent" evidence="21">
    <location>
        <position position="251"/>
    </location>
    <ligand>
        <name>heme c</name>
        <dbReference type="ChEBI" id="CHEBI:61717"/>
        <label>2</label>
    </ligand>
</feature>
<keyword evidence="14 22" id="KW-1133">Transmembrane helix</keyword>
<dbReference type="RefSeq" id="WP_109189366.1">
    <property type="nucleotide sequence ID" value="NZ_BMYA01000002.1"/>
</dbReference>
<dbReference type="PRINTS" id="PR00605">
    <property type="entry name" value="CYTCHROMECIC"/>
</dbReference>
<protein>
    <recommendedName>
        <fullName evidence="19">Cbb3-type cytochrome c oxidase subunit</fullName>
    </recommendedName>
</protein>
<keyword evidence="16 19" id="KW-0408">Iron</keyword>
<dbReference type="SUPFAM" id="SSF46626">
    <property type="entry name" value="Cytochrome c"/>
    <property type="match status" value="2"/>
</dbReference>
<keyword evidence="7 19" id="KW-0349">Heme</keyword>
<keyword evidence="12 19" id="KW-0375">Hydrogen ion transport</keyword>
<evidence type="ECO:0000256" key="15">
    <source>
        <dbReference type="ARBA" id="ARBA00023002"/>
    </source>
</evidence>
<keyword evidence="25" id="KW-1185">Reference proteome</keyword>
<dbReference type="PANTHER" id="PTHR33751">
    <property type="entry name" value="CBB3-TYPE CYTOCHROME C OXIDASE SUBUNIT FIXP"/>
    <property type="match status" value="1"/>
</dbReference>
<name>A0A2U2ADH6_9GAMM</name>
<dbReference type="GO" id="GO:0005886">
    <property type="term" value="C:plasma membrane"/>
    <property type="evidence" value="ECO:0007669"/>
    <property type="project" value="UniProtKB-SubCell"/>
</dbReference>
<feature type="binding site" description="axial binding residue" evidence="20">
    <location>
        <position position="203"/>
    </location>
    <ligand>
        <name>heme c</name>
        <dbReference type="ChEBI" id="CHEBI:61717"/>
        <label>2</label>
    </ligand>
    <ligandPart>
        <name>Fe</name>
        <dbReference type="ChEBI" id="CHEBI:18248"/>
    </ligandPart>
</feature>
<evidence type="ECO:0000256" key="6">
    <source>
        <dbReference type="ARBA" id="ARBA00022519"/>
    </source>
</evidence>
<dbReference type="InterPro" id="IPR008168">
    <property type="entry name" value="Cyt_C_IC"/>
</dbReference>
<evidence type="ECO:0000256" key="14">
    <source>
        <dbReference type="ARBA" id="ARBA00022989"/>
    </source>
</evidence>
<dbReference type="GO" id="GO:0020037">
    <property type="term" value="F:heme binding"/>
    <property type="evidence" value="ECO:0007669"/>
    <property type="project" value="InterPro"/>
</dbReference>
<dbReference type="Gene3D" id="1.10.760.10">
    <property type="entry name" value="Cytochrome c-like domain"/>
    <property type="match status" value="2"/>
</dbReference>
<evidence type="ECO:0000256" key="17">
    <source>
        <dbReference type="ARBA" id="ARBA00023065"/>
    </source>
</evidence>
<keyword evidence="10 19" id="KW-0479">Metal-binding</keyword>
<dbReference type="Proteomes" id="UP000245020">
    <property type="component" value="Unassembled WGS sequence"/>
</dbReference>
<feature type="binding site" description="axial binding residue" evidence="20">
    <location>
        <position position="252"/>
    </location>
    <ligand>
        <name>heme c</name>
        <dbReference type="ChEBI" id="CHEBI:61717"/>
        <label>2</label>
    </ligand>
    <ligandPart>
        <name>Fe</name>
        <dbReference type="ChEBI" id="CHEBI:18248"/>
    </ligandPart>
</feature>
<evidence type="ECO:0000256" key="10">
    <source>
        <dbReference type="ARBA" id="ARBA00022723"/>
    </source>
</evidence>
<dbReference type="InterPro" id="IPR050597">
    <property type="entry name" value="Cytochrome_c_Oxidase_Subunit"/>
</dbReference>
<dbReference type="GO" id="GO:0016491">
    <property type="term" value="F:oxidoreductase activity"/>
    <property type="evidence" value="ECO:0007669"/>
    <property type="project" value="UniProtKB-KW"/>
</dbReference>
<keyword evidence="9 22" id="KW-0812">Transmembrane</keyword>
<comment type="subcellular location">
    <subcellularLocation>
        <location evidence="1 19">Cell inner membrane</location>
    </subcellularLocation>
</comment>
<evidence type="ECO:0000313" key="24">
    <source>
        <dbReference type="EMBL" id="PWD80706.1"/>
    </source>
</evidence>
<evidence type="ECO:0000259" key="23">
    <source>
        <dbReference type="PROSITE" id="PS51007"/>
    </source>
</evidence>
<feature type="binding site" description="axial binding residue" evidence="20">
    <location>
        <position position="313"/>
    </location>
    <ligand>
        <name>heme c</name>
        <dbReference type="ChEBI" id="CHEBI:61717"/>
        <label>1</label>
    </ligand>
    <ligandPart>
        <name>Fe</name>
        <dbReference type="ChEBI" id="CHEBI:18248"/>
    </ligandPart>
</feature>
<evidence type="ECO:0000256" key="19">
    <source>
        <dbReference type="PIRNR" id="PIRNR000006"/>
    </source>
</evidence>
<dbReference type="GO" id="GO:0005506">
    <property type="term" value="F:iron ion binding"/>
    <property type="evidence" value="ECO:0007669"/>
    <property type="project" value="InterPro"/>
</dbReference>
<evidence type="ECO:0000256" key="2">
    <source>
        <dbReference type="ARBA" id="ARBA00004673"/>
    </source>
</evidence>
<evidence type="ECO:0000256" key="9">
    <source>
        <dbReference type="ARBA" id="ARBA00022692"/>
    </source>
</evidence>
<comment type="function">
    <text evidence="19">C-type cytochrome. Part of the cbb3-type cytochrome c oxidase complex.</text>
</comment>
<dbReference type="Gene3D" id="6.10.280.130">
    <property type="match status" value="1"/>
</dbReference>
<dbReference type="GO" id="GO:0009055">
    <property type="term" value="F:electron transfer activity"/>
    <property type="evidence" value="ECO:0007669"/>
    <property type="project" value="InterPro"/>
</dbReference>
<comment type="pathway">
    <text evidence="2 19">Energy metabolism; oxidative phosphorylation.</text>
</comment>
<dbReference type="AlphaFoldDB" id="A0A2U2ADH6"/>
<evidence type="ECO:0000256" key="3">
    <source>
        <dbReference type="ARBA" id="ARBA00006113"/>
    </source>
</evidence>
<dbReference type="InterPro" id="IPR032858">
    <property type="entry name" value="CcoP_N"/>
</dbReference>
<evidence type="ECO:0000256" key="5">
    <source>
        <dbReference type="ARBA" id="ARBA00022475"/>
    </source>
</evidence>
<keyword evidence="17 19" id="KW-0406">Ion transport</keyword>
<feature type="binding site" description="covalent" evidence="21">
    <location>
        <position position="159"/>
    </location>
    <ligand>
        <name>heme c</name>
        <dbReference type="ChEBI" id="CHEBI:61717"/>
        <label>1</label>
    </ligand>
</feature>
<dbReference type="GO" id="GO:0006119">
    <property type="term" value="P:oxidative phosphorylation"/>
    <property type="evidence" value="ECO:0007669"/>
    <property type="project" value="UniProtKB-UniPathway"/>
</dbReference>
<dbReference type="PIRSF" id="PIRSF000006">
    <property type="entry name" value="Cbb3-Cox_fixP"/>
    <property type="match status" value="1"/>
</dbReference>
<dbReference type="InterPro" id="IPR038414">
    <property type="entry name" value="CcoP_N_sf"/>
</dbReference>
<keyword evidence="5 19" id="KW-1003">Cell membrane</keyword>
<feature type="transmembrane region" description="Helical" evidence="22">
    <location>
        <begin position="36"/>
        <end position="55"/>
    </location>
</feature>
<comment type="similarity">
    <text evidence="3 19">Belongs to the CcoP / FixP family.</text>
</comment>
<feature type="binding site" description="covalent" evidence="21">
    <location>
        <position position="248"/>
    </location>
    <ligand>
        <name>heme c</name>
        <dbReference type="ChEBI" id="CHEBI:61717"/>
        <label>2</label>
    </ligand>
</feature>
<gene>
    <name evidence="24" type="ORF">DC083_06195</name>
</gene>
<dbReference type="InterPro" id="IPR036909">
    <property type="entry name" value="Cyt_c-like_dom_sf"/>
</dbReference>
<dbReference type="EMBL" id="QEWQ01000004">
    <property type="protein sequence ID" value="PWD80706.1"/>
    <property type="molecule type" value="Genomic_DNA"/>
</dbReference>
<organism evidence="24 25">
    <name type="scientific">Ignatzschineria ureiclastica</name>
    <dbReference type="NCBI Taxonomy" id="472582"/>
    <lineage>
        <taxon>Bacteria</taxon>
        <taxon>Pseudomonadati</taxon>
        <taxon>Pseudomonadota</taxon>
        <taxon>Gammaproteobacteria</taxon>
        <taxon>Cardiobacteriales</taxon>
        <taxon>Ignatzschineriaceae</taxon>
        <taxon>Ignatzschineria</taxon>
    </lineage>
</organism>
<dbReference type="OrthoDB" id="9811281at2"/>
<feature type="binding site" description="axial binding residue" evidence="20">
    <location>
        <position position="163"/>
    </location>
    <ligand>
        <name>heme c</name>
        <dbReference type="ChEBI" id="CHEBI:61717"/>
        <label>1</label>
    </ligand>
    <ligandPart>
        <name>Fe</name>
        <dbReference type="ChEBI" id="CHEBI:18248"/>
    </ligandPart>
</feature>
<evidence type="ECO:0000313" key="25">
    <source>
        <dbReference type="Proteomes" id="UP000245020"/>
    </source>
</evidence>
<evidence type="ECO:0000256" key="7">
    <source>
        <dbReference type="ARBA" id="ARBA00022617"/>
    </source>
</evidence>
<feature type="domain" description="Cytochrome c" evidence="23">
    <location>
        <begin position="146"/>
        <end position="226"/>
    </location>
</feature>
<evidence type="ECO:0000256" key="8">
    <source>
        <dbReference type="ARBA" id="ARBA00022660"/>
    </source>
</evidence>
<evidence type="ECO:0000256" key="12">
    <source>
        <dbReference type="ARBA" id="ARBA00022781"/>
    </source>
</evidence>
<evidence type="ECO:0000256" key="18">
    <source>
        <dbReference type="ARBA" id="ARBA00023136"/>
    </source>
</evidence>
<evidence type="ECO:0000256" key="4">
    <source>
        <dbReference type="ARBA" id="ARBA00022448"/>
    </source>
</evidence>
<keyword evidence="6 19" id="KW-0997">Cell inner membrane</keyword>